<reference evidence="20" key="1">
    <citation type="submission" date="2017-05" db="EMBL/GenBank/DDBJ databases">
        <title>The Genome Sequence of EEnterococcus faecalis 9F2_4866.</title>
        <authorList>
            <consortium name="The Broad Institute Genomics Platform"/>
            <consortium name="The Broad Institute Genomic Center for Infectious Diseases"/>
            <person name="Earl A."/>
            <person name="Manson A."/>
            <person name="Schwartman J."/>
            <person name="Gilmore M."/>
            <person name="Abouelleil A."/>
            <person name="Cao P."/>
            <person name="Chapman S."/>
            <person name="Cusick C."/>
            <person name="Shea T."/>
            <person name="Young S."/>
            <person name="Neafsey D."/>
            <person name="Nusbaum C."/>
            <person name="Birren B."/>
        </authorList>
    </citation>
    <scope>NUCLEOTIDE SEQUENCE [LARGE SCALE GENOMIC DNA]</scope>
    <source>
        <strain evidence="20">12C11_DIV0727</strain>
    </source>
</reference>
<dbReference type="NCBIfam" id="TIGR00560">
    <property type="entry name" value="pgsA"/>
    <property type="match status" value="1"/>
</dbReference>
<dbReference type="EC" id="2.7.8.5" evidence="5 16"/>
<evidence type="ECO:0000256" key="4">
    <source>
        <dbReference type="ARBA" id="ARBA00010441"/>
    </source>
</evidence>
<evidence type="ECO:0000256" key="2">
    <source>
        <dbReference type="ARBA" id="ARBA00004141"/>
    </source>
</evidence>
<evidence type="ECO:0000313" key="19">
    <source>
        <dbReference type="EMBL" id="WYJ86968.1"/>
    </source>
</evidence>
<comment type="function">
    <text evidence="1">This protein catalyzes the committed step to the synthesis of the acidic phospholipids.</text>
</comment>
<organism evidence="19 20">
    <name type="scientific">Candidatus Enterococcus lemimoniae</name>
    <dbReference type="NCBI Taxonomy" id="1834167"/>
    <lineage>
        <taxon>Bacteria</taxon>
        <taxon>Bacillati</taxon>
        <taxon>Bacillota</taxon>
        <taxon>Bacilli</taxon>
        <taxon>Lactobacillales</taxon>
        <taxon>Enterococcaceae</taxon>
        <taxon>Enterococcus</taxon>
    </lineage>
</organism>
<evidence type="ECO:0000256" key="17">
    <source>
        <dbReference type="RuleBase" id="RU003750"/>
    </source>
</evidence>
<evidence type="ECO:0000256" key="16">
    <source>
        <dbReference type="NCBIfam" id="TIGR00560"/>
    </source>
</evidence>
<keyword evidence="9 18" id="KW-0812">Transmembrane</keyword>
<dbReference type="InterPro" id="IPR004570">
    <property type="entry name" value="Phosphatidylglycerol_P_synth"/>
</dbReference>
<evidence type="ECO:0000256" key="11">
    <source>
        <dbReference type="ARBA" id="ARBA00023098"/>
    </source>
</evidence>
<keyword evidence="13" id="KW-0594">Phospholipid biosynthesis</keyword>
<protein>
    <recommendedName>
        <fullName evidence="6 16">CDP-diacylglycerol--glycerol-3-phosphate 3-phosphatidyltransferase</fullName>
        <ecNumber evidence="5 16">2.7.8.5</ecNumber>
    </recommendedName>
</protein>
<evidence type="ECO:0000256" key="18">
    <source>
        <dbReference type="SAM" id="Phobius"/>
    </source>
</evidence>
<evidence type="ECO:0000256" key="12">
    <source>
        <dbReference type="ARBA" id="ARBA00023136"/>
    </source>
</evidence>
<feature type="transmembrane region" description="Helical" evidence="18">
    <location>
        <begin position="151"/>
        <end position="168"/>
    </location>
</feature>
<keyword evidence="11" id="KW-0443">Lipid metabolism</keyword>
<evidence type="ECO:0000256" key="3">
    <source>
        <dbReference type="ARBA" id="ARBA00005042"/>
    </source>
</evidence>
<dbReference type="EMBL" id="CP147248">
    <property type="protein sequence ID" value="WYJ86968.1"/>
    <property type="molecule type" value="Genomic_DNA"/>
</dbReference>
<sequence length="202" mass="22012">MSRKREGQQALNLPNKLTVIRIFMIPIFIAVVSIPMDWGTLTIAGTSLAVTQLVGAIIFAVASFTDWLDGKIARARGLVTNFGKFADPLADKMLVMTAFIVLVGQQKVPTWVVAIIVCRELAVTGLRLLLVEGGEVMAAAWPGKVKTATQMVAIILLFINNIPFAAIGFPVDQIMLYICLLFTIYSGVDYFVKNADVFKGSM</sequence>
<dbReference type="InterPro" id="IPR050324">
    <property type="entry name" value="CDP-alcohol_PTase-I"/>
</dbReference>
<dbReference type="Pfam" id="PF01066">
    <property type="entry name" value="CDP-OH_P_transf"/>
    <property type="match status" value="1"/>
</dbReference>
<dbReference type="PROSITE" id="PS00379">
    <property type="entry name" value="CDP_ALCOHOL_P_TRANSF"/>
    <property type="match status" value="1"/>
</dbReference>
<keyword evidence="14" id="KW-1208">Phospholipid metabolism</keyword>
<comment type="catalytic activity">
    <reaction evidence="15">
        <text>a CDP-1,2-diacyl-sn-glycerol + sn-glycerol 3-phosphate = a 1,2-diacyl-sn-glycero-3-phospho-(1'-sn-glycero-3'-phosphate) + CMP + H(+)</text>
        <dbReference type="Rhea" id="RHEA:12593"/>
        <dbReference type="ChEBI" id="CHEBI:15378"/>
        <dbReference type="ChEBI" id="CHEBI:57597"/>
        <dbReference type="ChEBI" id="CHEBI:58332"/>
        <dbReference type="ChEBI" id="CHEBI:60110"/>
        <dbReference type="ChEBI" id="CHEBI:60377"/>
        <dbReference type="EC" id="2.7.8.5"/>
    </reaction>
</comment>
<dbReference type="PIRSF" id="PIRSF000847">
    <property type="entry name" value="Phos_ph_gly_syn"/>
    <property type="match status" value="1"/>
</dbReference>
<keyword evidence="7" id="KW-0444">Lipid biosynthesis</keyword>
<dbReference type="Gene3D" id="1.20.120.1760">
    <property type="match status" value="1"/>
</dbReference>
<evidence type="ECO:0000256" key="7">
    <source>
        <dbReference type="ARBA" id="ARBA00022516"/>
    </source>
</evidence>
<evidence type="ECO:0000256" key="8">
    <source>
        <dbReference type="ARBA" id="ARBA00022679"/>
    </source>
</evidence>
<evidence type="ECO:0000256" key="14">
    <source>
        <dbReference type="ARBA" id="ARBA00023264"/>
    </source>
</evidence>
<evidence type="ECO:0000256" key="9">
    <source>
        <dbReference type="ARBA" id="ARBA00022692"/>
    </source>
</evidence>
<feature type="transmembrane region" description="Helical" evidence="18">
    <location>
        <begin position="174"/>
        <end position="192"/>
    </location>
</feature>
<comment type="pathway">
    <text evidence="3">Phospholipid metabolism; phosphatidylglycerol biosynthesis; phosphatidylglycerol from CDP-diacylglycerol: step 1/2.</text>
</comment>
<keyword evidence="10 18" id="KW-1133">Transmembrane helix</keyword>
<evidence type="ECO:0000256" key="5">
    <source>
        <dbReference type="ARBA" id="ARBA00013170"/>
    </source>
</evidence>
<proteinExistence type="inferred from homology"/>
<dbReference type="Proteomes" id="UP000195080">
    <property type="component" value="Chromosome"/>
</dbReference>
<evidence type="ECO:0000256" key="13">
    <source>
        <dbReference type="ARBA" id="ARBA00023209"/>
    </source>
</evidence>
<evidence type="ECO:0000256" key="10">
    <source>
        <dbReference type="ARBA" id="ARBA00022989"/>
    </source>
</evidence>
<dbReference type="InterPro" id="IPR048254">
    <property type="entry name" value="CDP_ALCOHOL_P_TRANSF_CS"/>
</dbReference>
<keyword evidence="20" id="KW-1185">Reference proteome</keyword>
<dbReference type="InterPro" id="IPR043130">
    <property type="entry name" value="CDP-OH_PTrfase_TM_dom"/>
</dbReference>
<comment type="similarity">
    <text evidence="4 17">Belongs to the CDP-alcohol phosphatidyltransferase class-I family.</text>
</comment>
<feature type="transmembrane region" description="Helical" evidence="18">
    <location>
        <begin position="20"/>
        <end position="36"/>
    </location>
</feature>
<dbReference type="PANTHER" id="PTHR14269:SF62">
    <property type="entry name" value="CDP-DIACYLGLYCEROL--GLYCEROL-3-PHOSPHATE 3-PHOSPHATIDYLTRANSFERASE 1, CHLOROPLASTIC"/>
    <property type="match status" value="1"/>
</dbReference>
<evidence type="ECO:0000256" key="6">
    <source>
        <dbReference type="ARBA" id="ARBA00014944"/>
    </source>
</evidence>
<keyword evidence="12 18" id="KW-0472">Membrane</keyword>
<gene>
    <name evidence="19" type="ORF">A5866_002052</name>
</gene>
<evidence type="ECO:0000256" key="1">
    <source>
        <dbReference type="ARBA" id="ARBA00003973"/>
    </source>
</evidence>
<feature type="transmembrane region" description="Helical" evidence="18">
    <location>
        <begin position="48"/>
        <end position="68"/>
    </location>
</feature>
<accession>A0ABZ2T7X8</accession>
<dbReference type="InterPro" id="IPR000462">
    <property type="entry name" value="CDP-OH_P_trans"/>
</dbReference>
<comment type="subcellular location">
    <subcellularLocation>
        <location evidence="2">Membrane</location>
        <topology evidence="2">Multi-pass membrane protein</topology>
    </subcellularLocation>
</comment>
<name>A0ABZ2T7X8_9ENTE</name>
<evidence type="ECO:0000256" key="15">
    <source>
        <dbReference type="ARBA" id="ARBA00048586"/>
    </source>
</evidence>
<keyword evidence="8 17" id="KW-0808">Transferase</keyword>
<evidence type="ECO:0000313" key="20">
    <source>
        <dbReference type="Proteomes" id="UP000195080"/>
    </source>
</evidence>
<dbReference type="PANTHER" id="PTHR14269">
    <property type="entry name" value="CDP-DIACYLGLYCEROL--GLYCEROL-3-PHOSPHATE 3-PHOSPHATIDYLTRANSFERASE-RELATED"/>
    <property type="match status" value="1"/>
</dbReference>